<feature type="region of interest" description="Disordered" evidence="1">
    <location>
        <begin position="591"/>
        <end position="661"/>
    </location>
</feature>
<organism evidence="2 3">
    <name type="scientific">Candida metapsilosis</name>
    <dbReference type="NCBI Taxonomy" id="273372"/>
    <lineage>
        <taxon>Eukaryota</taxon>
        <taxon>Fungi</taxon>
        <taxon>Dikarya</taxon>
        <taxon>Ascomycota</taxon>
        <taxon>Saccharomycotina</taxon>
        <taxon>Pichiomycetes</taxon>
        <taxon>Debaryomycetaceae</taxon>
        <taxon>Candida/Lodderomyces clade</taxon>
        <taxon>Candida</taxon>
    </lineage>
</organism>
<dbReference type="GeneID" id="93650834"/>
<feature type="compositionally biased region" description="Low complexity" evidence="1">
    <location>
        <begin position="596"/>
        <end position="627"/>
    </location>
</feature>
<dbReference type="Proteomes" id="UP000669133">
    <property type="component" value="Unassembled WGS sequence"/>
</dbReference>
<dbReference type="RefSeq" id="XP_067549440.1">
    <property type="nucleotide sequence ID" value="XM_067691035.1"/>
</dbReference>
<name>A0A8H7ZGV7_9ASCO</name>
<dbReference type="SUPFAM" id="SSF53474">
    <property type="entry name" value="alpha/beta-Hydrolases"/>
    <property type="match status" value="1"/>
</dbReference>
<feature type="compositionally biased region" description="Polar residues" evidence="1">
    <location>
        <begin position="14"/>
        <end position="37"/>
    </location>
</feature>
<reference evidence="2 3" key="1">
    <citation type="submission" date="2020-12" db="EMBL/GenBank/DDBJ databases">
        <title>Effect of drift, selection, and recombination on the evolution of hybrid genomes in Candida yeast pathogens.</title>
        <authorList>
            <person name="Mixao V."/>
            <person name="Ksiezopolska E."/>
            <person name="Saus E."/>
            <person name="Boekhout T."/>
            <person name="Gacser A."/>
            <person name="Gabaldon T."/>
        </authorList>
    </citation>
    <scope>NUCLEOTIDE SEQUENCE [LARGE SCALE GENOMIC DNA]</scope>
    <source>
        <strain evidence="2 3">BP57</strain>
    </source>
</reference>
<feature type="compositionally biased region" description="Basic and acidic residues" evidence="1">
    <location>
        <begin position="1"/>
        <end position="11"/>
    </location>
</feature>
<proteinExistence type="predicted"/>
<feature type="region of interest" description="Disordered" evidence="1">
    <location>
        <begin position="538"/>
        <end position="570"/>
    </location>
</feature>
<sequence length="816" mass="91172">MVDDPTKDNHRSALASTSPPKSPKSDQLSYLSPQPTFGTFEGNKYQAKLLNEDDYSNEEDSMDSEDEEEGEGEDDSVNVHSYNAVSNNDRRKNGAASGAASGAANDDDLRVADYNPVSATHTVNRRLSKTDAESIVGGDSIKDVHDGYESDKNRDHPTADPDQPTEDQIIKIGDHTFSDNKMKQYNPHEKVFSFALPFGGGFSSLKENITRHLSSLKKIDVPFVGHDEDHKIDEELQRKVELRLQRQQSISTVDEENYFKGFKGVDGGRSEAIKHAFTPNFTELLPLKNKKELADYETIYDRIDGNIVIMGGYRGSILRDTKTHKRIWIPLKAGFNLRKINLLLGPNKEDEWNAEDKIYPDGVLSHIGPIDICRKLIKKLDSNPNVNIQEFGYDWRLGGEYVSQKLEQFLTKIYQETGKPTLVIAHSMGGLMVHGTVQRNPKLFRSVVYVGSPSECLNILGPIRFGDSVLFSDKILTFETNFMMRSSFVFLPLSGETFYNYKTKEKYKIDFFNPDNWVEYNLNPLVAKNRKIEAESKLKKLKDQDSSTMSSLRSTRSSSPPSSLTSSSTFPSINSISSKFSKMYRSSSLKKSKTNSADSAAPMSTSSSYSTPPTSSSSASASTSTASKNGNSCASEPQPPAATAAVPGVDSTGSQSTPRPDHFSFTFAESYRYLTETLESTKKYVLSLEHDPKLAAEYPPMAIVYGNKVPSVRGSLVRSRQDIKDGNYYEFFYGHGDGVIHQKWLMPEKKGFTYYDKHSGTGEIVGKFASDAAHVGLMTDFDTMGKALNAVFEAEKFWEEKKRLQREMMKSKQNLE</sequence>
<feature type="compositionally biased region" description="Low complexity" evidence="1">
    <location>
        <begin position="546"/>
        <end position="570"/>
    </location>
</feature>
<gene>
    <name evidence="2" type="ORF">I9W82_002205</name>
</gene>
<feature type="compositionally biased region" description="Low complexity" evidence="1">
    <location>
        <begin position="94"/>
        <end position="103"/>
    </location>
</feature>
<dbReference type="GO" id="GO:0008374">
    <property type="term" value="F:O-acyltransferase activity"/>
    <property type="evidence" value="ECO:0007669"/>
    <property type="project" value="InterPro"/>
</dbReference>
<keyword evidence="3" id="KW-1185">Reference proteome</keyword>
<dbReference type="EMBL" id="JAEOAQ010000002">
    <property type="protein sequence ID" value="KAG5420324.1"/>
    <property type="molecule type" value="Genomic_DNA"/>
</dbReference>
<evidence type="ECO:0000313" key="2">
    <source>
        <dbReference type="EMBL" id="KAG5420324.1"/>
    </source>
</evidence>
<dbReference type="Gene3D" id="3.40.50.1820">
    <property type="entry name" value="alpha/beta hydrolase"/>
    <property type="match status" value="1"/>
</dbReference>
<protein>
    <submittedName>
        <fullName evidence="2">Uncharacterized protein</fullName>
    </submittedName>
</protein>
<dbReference type="InterPro" id="IPR029058">
    <property type="entry name" value="AB_hydrolase_fold"/>
</dbReference>
<dbReference type="AlphaFoldDB" id="A0A8H7ZGV7"/>
<dbReference type="GO" id="GO:0006629">
    <property type="term" value="P:lipid metabolic process"/>
    <property type="evidence" value="ECO:0007669"/>
    <property type="project" value="InterPro"/>
</dbReference>
<dbReference type="OrthoDB" id="10250441at2759"/>
<feature type="compositionally biased region" description="Acidic residues" evidence="1">
    <location>
        <begin position="52"/>
        <end position="76"/>
    </location>
</feature>
<comment type="caution">
    <text evidence="2">The sequence shown here is derived from an EMBL/GenBank/DDBJ whole genome shotgun (WGS) entry which is preliminary data.</text>
</comment>
<feature type="region of interest" description="Disordered" evidence="1">
    <location>
        <begin position="137"/>
        <end position="167"/>
    </location>
</feature>
<feature type="compositionally biased region" description="Basic and acidic residues" evidence="1">
    <location>
        <begin position="140"/>
        <end position="159"/>
    </location>
</feature>
<evidence type="ECO:0000313" key="3">
    <source>
        <dbReference type="Proteomes" id="UP000669133"/>
    </source>
</evidence>
<dbReference type="Pfam" id="PF02450">
    <property type="entry name" value="LCAT"/>
    <property type="match status" value="1"/>
</dbReference>
<evidence type="ECO:0000256" key="1">
    <source>
        <dbReference type="SAM" id="MobiDB-lite"/>
    </source>
</evidence>
<dbReference type="PANTHER" id="PTHR11440">
    <property type="entry name" value="LECITHIN-CHOLESTEROL ACYLTRANSFERASE-RELATED"/>
    <property type="match status" value="1"/>
</dbReference>
<feature type="compositionally biased region" description="Polar residues" evidence="1">
    <location>
        <begin position="78"/>
        <end position="87"/>
    </location>
</feature>
<accession>A0A8H7ZGV7</accession>
<feature type="region of interest" description="Disordered" evidence="1">
    <location>
        <begin position="1"/>
        <end position="103"/>
    </location>
</feature>
<dbReference type="InterPro" id="IPR003386">
    <property type="entry name" value="LACT/PDAT_acylTrfase"/>
</dbReference>